<comment type="caution">
    <text evidence="2">The sequence shown here is derived from an EMBL/GenBank/DDBJ whole genome shotgun (WGS) entry which is preliminary data.</text>
</comment>
<dbReference type="Proteomes" id="UP001241747">
    <property type="component" value="Unassembled WGS sequence"/>
</dbReference>
<sequence>MAAGLGVVVMALTIGEAAALPARIILLRHGEKQDAYRLCAVGMERAQALAAQHLGRDATASLFRPGEVPKAFFAMTLHTLETITPSARSWGQPVITYAALPDASGTLSADLLNAQTQQFARDLLTDPRWDGATVVVTWEHDHIAKTTSGHAKKTGPEKAEAAAKEAAEGPAHAAAAVAKDDARPEASSTLYDLFDLARFTEALSNWPSATYDYFWIIDFDPDTRQASSFKMLKQVYGGPFTNVPQNEWGQPNGLTAASGCQL</sequence>
<gene>
    <name evidence="2" type="ORF">QOZ94_001584</name>
</gene>
<feature type="region of interest" description="Disordered" evidence="1">
    <location>
        <begin position="146"/>
        <end position="170"/>
    </location>
</feature>
<evidence type="ECO:0008006" key="4">
    <source>
        <dbReference type="Google" id="ProtNLM"/>
    </source>
</evidence>
<protein>
    <recommendedName>
        <fullName evidence="4">Histidine phosphatase family protein</fullName>
    </recommendedName>
</protein>
<evidence type="ECO:0000313" key="3">
    <source>
        <dbReference type="Proteomes" id="UP001241747"/>
    </source>
</evidence>
<dbReference type="EMBL" id="JAUSVY010000003">
    <property type="protein sequence ID" value="MDQ0504802.1"/>
    <property type="molecule type" value="Genomic_DNA"/>
</dbReference>
<proteinExistence type="predicted"/>
<organism evidence="2 3">
    <name type="scientific">Xanthobacter agilis</name>
    <dbReference type="NCBI Taxonomy" id="47492"/>
    <lineage>
        <taxon>Bacteria</taxon>
        <taxon>Pseudomonadati</taxon>
        <taxon>Pseudomonadota</taxon>
        <taxon>Alphaproteobacteria</taxon>
        <taxon>Hyphomicrobiales</taxon>
        <taxon>Xanthobacteraceae</taxon>
        <taxon>Xanthobacter</taxon>
    </lineage>
</organism>
<feature type="compositionally biased region" description="Basic and acidic residues" evidence="1">
    <location>
        <begin position="154"/>
        <end position="167"/>
    </location>
</feature>
<keyword evidence="3" id="KW-1185">Reference proteome</keyword>
<accession>A0ABU0LCC8</accession>
<name>A0ABU0LCC8_XANAG</name>
<evidence type="ECO:0000256" key="1">
    <source>
        <dbReference type="SAM" id="MobiDB-lite"/>
    </source>
</evidence>
<dbReference type="InterPro" id="IPR029033">
    <property type="entry name" value="His_PPase_superfam"/>
</dbReference>
<reference evidence="2 3" key="1">
    <citation type="submission" date="2023-07" db="EMBL/GenBank/DDBJ databases">
        <title>Genomic Encyclopedia of Type Strains, Phase IV (KMG-IV): sequencing the most valuable type-strain genomes for metagenomic binning, comparative biology and taxonomic classification.</title>
        <authorList>
            <person name="Goeker M."/>
        </authorList>
    </citation>
    <scope>NUCLEOTIDE SEQUENCE [LARGE SCALE GENOMIC DNA]</scope>
    <source>
        <strain evidence="2 3">DSM 3770</strain>
    </source>
</reference>
<dbReference type="SUPFAM" id="SSF53254">
    <property type="entry name" value="Phosphoglycerate mutase-like"/>
    <property type="match status" value="1"/>
</dbReference>
<evidence type="ECO:0000313" key="2">
    <source>
        <dbReference type="EMBL" id="MDQ0504802.1"/>
    </source>
</evidence>
<dbReference type="RefSeq" id="WP_237346767.1">
    <property type="nucleotide sequence ID" value="NZ_JABWGX010000023.1"/>
</dbReference>